<evidence type="ECO:0000313" key="9">
    <source>
        <dbReference type="EMBL" id="EGF77656.1"/>
    </source>
</evidence>
<evidence type="ECO:0000256" key="6">
    <source>
        <dbReference type="PROSITE-ProRule" id="PRU00027"/>
    </source>
</evidence>
<comment type="subcellular location">
    <subcellularLocation>
        <location evidence="1">Nucleus</location>
    </subcellularLocation>
</comment>
<gene>
    <name evidence="9" type="ORF">BATDEDRAFT_33683</name>
</gene>
<keyword evidence="5" id="KW-0539">Nucleus</keyword>
<keyword evidence="2" id="KW-0479">Metal-binding</keyword>
<reference evidence="9 10" key="1">
    <citation type="submission" date="2009-12" db="EMBL/GenBank/DDBJ databases">
        <title>The draft genome of Batrachochytrium dendrobatidis.</title>
        <authorList>
            <consortium name="US DOE Joint Genome Institute (JGI-PGF)"/>
            <person name="Kuo A."/>
            <person name="Salamov A."/>
            <person name="Schmutz J."/>
            <person name="Lucas S."/>
            <person name="Pitluck S."/>
            <person name="Rosenblum E."/>
            <person name="Stajich J."/>
            <person name="Eisen M."/>
            <person name="Grigoriev I.V."/>
        </authorList>
    </citation>
    <scope>NUCLEOTIDE SEQUENCE [LARGE SCALE GENOMIC DNA]</scope>
    <source>
        <strain evidence="10">JAM81 / FGSC 10211</strain>
    </source>
</reference>
<evidence type="ECO:0000256" key="7">
    <source>
        <dbReference type="SAM" id="MobiDB-lite"/>
    </source>
</evidence>
<dbReference type="GeneID" id="18240223"/>
<evidence type="ECO:0000256" key="5">
    <source>
        <dbReference type="ARBA" id="ARBA00023242"/>
    </source>
</evidence>
<sequence length="433" mass="46722">MGKKKRKELKPWCWYCDREFEDEKVLINHQKAKHFKCDLCTKRLNTAGGMVIHGQQVHKEVFKKVANALPGRDSVAIEIFGMEGVPEADLQAHIAEVEVHSEQQTKRTKVDMVVDQDALTRQLEEFRQKQQASQVMVHGGVSGGMMSHGMQAGMMPGMPPEIAHGMRPQQHNMVHHVPPNLQMQPGMPQLLPPGMPPNMPPGMHLRAPHGMPPRMPPGMFNPNGMPPNFPASMPFPQGRGPSQYPGGPPFMPFGSNVMPLPWPPMAGMPQGMPMPGMPQGMPQGMPMQPFPGGLPPPPQQFSGAYSSGITHSVSNAPTVGSMSNAPPNKLSDFSSAAPPSGALGQVTAPLQQALAVSTGNMTFDGNTLADTTSAASISTLVTPLNPVPAVASTQAPKKATDKPTRLVYVDTVSLEERRALLTKHRYDDTEGGH</sequence>
<dbReference type="SMART" id="SM00355">
    <property type="entry name" value="ZnF_C2H2"/>
    <property type="match status" value="2"/>
</dbReference>
<feature type="region of interest" description="Disordered" evidence="7">
    <location>
        <begin position="316"/>
        <end position="337"/>
    </location>
</feature>
<dbReference type="GO" id="GO:0003677">
    <property type="term" value="F:DNA binding"/>
    <property type="evidence" value="ECO:0007669"/>
    <property type="project" value="InterPro"/>
</dbReference>
<accession>F4PB41</accession>
<feature type="domain" description="BED-type" evidence="8">
    <location>
        <begin position="6"/>
        <end position="65"/>
    </location>
</feature>
<evidence type="ECO:0000256" key="2">
    <source>
        <dbReference type="ARBA" id="ARBA00022723"/>
    </source>
</evidence>
<dbReference type="AlphaFoldDB" id="F4PB41"/>
<dbReference type="GO" id="GO:0008270">
    <property type="term" value="F:zinc ion binding"/>
    <property type="evidence" value="ECO:0007669"/>
    <property type="project" value="UniProtKB-KW"/>
</dbReference>
<evidence type="ECO:0000256" key="1">
    <source>
        <dbReference type="ARBA" id="ARBA00004123"/>
    </source>
</evidence>
<evidence type="ECO:0000313" key="10">
    <source>
        <dbReference type="Proteomes" id="UP000007241"/>
    </source>
</evidence>
<evidence type="ECO:0000259" key="8">
    <source>
        <dbReference type="PROSITE" id="PS50808"/>
    </source>
</evidence>
<name>F4PB41_BATDJ</name>
<dbReference type="OrthoDB" id="1306014at2759"/>
<keyword evidence="10" id="KW-1185">Reference proteome</keyword>
<dbReference type="RefSeq" id="XP_006681708.1">
    <property type="nucleotide sequence ID" value="XM_006681645.1"/>
</dbReference>
<dbReference type="InterPro" id="IPR003656">
    <property type="entry name" value="Znf_BED"/>
</dbReference>
<evidence type="ECO:0000256" key="3">
    <source>
        <dbReference type="ARBA" id="ARBA00022771"/>
    </source>
</evidence>
<dbReference type="PANTHER" id="PTHR23215:SF0">
    <property type="entry name" value="BUB3-INTERACTING AND GLEBS MOTIF-CONTAINING PROTEIN ZNF207"/>
    <property type="match status" value="1"/>
</dbReference>
<dbReference type="EMBL" id="GL882891">
    <property type="protein sequence ID" value="EGF77656.1"/>
    <property type="molecule type" value="Genomic_DNA"/>
</dbReference>
<dbReference type="InterPro" id="IPR013087">
    <property type="entry name" value="Znf_C2H2_type"/>
</dbReference>
<dbReference type="PANTHER" id="PTHR23215">
    <property type="entry name" value="ZINC FINGER PROTEIN 207"/>
    <property type="match status" value="1"/>
</dbReference>
<dbReference type="Proteomes" id="UP000007241">
    <property type="component" value="Unassembled WGS sequence"/>
</dbReference>
<dbReference type="OMA" id="KQVLRPW"/>
<dbReference type="GO" id="GO:0005634">
    <property type="term" value="C:nucleus"/>
    <property type="evidence" value="ECO:0000318"/>
    <property type="project" value="GO_Central"/>
</dbReference>
<dbReference type="HOGENOM" id="CLU_633103_0_0_1"/>
<dbReference type="PROSITE" id="PS00028">
    <property type="entry name" value="ZINC_FINGER_C2H2_1"/>
    <property type="match status" value="1"/>
</dbReference>
<feature type="compositionally biased region" description="Polar residues" evidence="7">
    <location>
        <begin position="316"/>
        <end position="334"/>
    </location>
</feature>
<dbReference type="STRING" id="684364.F4PB41"/>
<keyword evidence="3 6" id="KW-0863">Zinc-finger</keyword>
<dbReference type="CDD" id="cd20908">
    <property type="entry name" value="SUF4-like"/>
    <property type="match status" value="1"/>
</dbReference>
<proteinExistence type="predicted"/>
<evidence type="ECO:0000256" key="4">
    <source>
        <dbReference type="ARBA" id="ARBA00022833"/>
    </source>
</evidence>
<dbReference type="Gene3D" id="3.30.160.60">
    <property type="entry name" value="Classic Zinc Finger"/>
    <property type="match status" value="1"/>
</dbReference>
<protein>
    <recommendedName>
        <fullName evidence="8">BED-type domain-containing protein</fullName>
    </recommendedName>
</protein>
<dbReference type="PROSITE" id="PS50808">
    <property type="entry name" value="ZF_BED"/>
    <property type="match status" value="1"/>
</dbReference>
<dbReference type="InParanoid" id="F4PB41"/>
<keyword evidence="4" id="KW-0862">Zinc</keyword>
<organism evidence="9 10">
    <name type="scientific">Batrachochytrium dendrobatidis (strain JAM81 / FGSC 10211)</name>
    <name type="common">Frog chytrid fungus</name>
    <dbReference type="NCBI Taxonomy" id="684364"/>
    <lineage>
        <taxon>Eukaryota</taxon>
        <taxon>Fungi</taxon>
        <taxon>Fungi incertae sedis</taxon>
        <taxon>Chytridiomycota</taxon>
        <taxon>Chytridiomycota incertae sedis</taxon>
        <taxon>Chytridiomycetes</taxon>
        <taxon>Rhizophydiales</taxon>
        <taxon>Rhizophydiales incertae sedis</taxon>
        <taxon>Batrachochytrium</taxon>
    </lineage>
</organism>